<dbReference type="EMBL" id="CP126214">
    <property type="protein sequence ID" value="WIA16113.1"/>
    <property type="molecule type" value="Genomic_DNA"/>
</dbReference>
<dbReference type="Gene3D" id="3.40.50.1580">
    <property type="entry name" value="Nucleoside phosphorylase domain"/>
    <property type="match status" value="1"/>
</dbReference>
<dbReference type="Proteomes" id="UP001244341">
    <property type="component" value="Chromosome 7b"/>
</dbReference>
<organism evidence="2 3">
    <name type="scientific">Tetradesmus obliquus</name>
    <name type="common">Green alga</name>
    <name type="synonym">Acutodesmus obliquus</name>
    <dbReference type="NCBI Taxonomy" id="3088"/>
    <lineage>
        <taxon>Eukaryota</taxon>
        <taxon>Viridiplantae</taxon>
        <taxon>Chlorophyta</taxon>
        <taxon>core chlorophytes</taxon>
        <taxon>Chlorophyceae</taxon>
        <taxon>CS clade</taxon>
        <taxon>Sphaeropleales</taxon>
        <taxon>Scenedesmaceae</taxon>
        <taxon>Tetradesmus</taxon>
    </lineage>
</organism>
<dbReference type="PANTHER" id="PTHR43691:SF14">
    <property type="entry name" value="URIDINE PHOSPHORYLASE"/>
    <property type="match status" value="1"/>
</dbReference>
<evidence type="ECO:0000313" key="2">
    <source>
        <dbReference type="EMBL" id="WIA16113.1"/>
    </source>
</evidence>
<evidence type="ECO:0000313" key="3">
    <source>
        <dbReference type="Proteomes" id="UP001244341"/>
    </source>
</evidence>
<dbReference type="PANTHER" id="PTHR43691">
    <property type="entry name" value="URIDINE PHOSPHORYLASE"/>
    <property type="match status" value="1"/>
</dbReference>
<dbReference type="InterPro" id="IPR035994">
    <property type="entry name" value="Nucleoside_phosphorylase_sf"/>
</dbReference>
<sequence length="335" mass="36249">MPVQALHTRQRLAPAPRALDVPLHVHKIYAPRRRRHYVIKATLNTTVKQLKSIIDPQTAKGQSSDFANANFPVDQEGRTLHLGCKRGEVANRILSVGSMDRALMIADQLQGAEPGAPLFQHLSGRGFLTITGLYQGTPVSIITTLMGMPNMDFVVREARAVVEGQMAVIRLGTCGALRPPAKLGSFMVASPGAVCVRRDPDAWTFDDGRPHYTVSAPVPADPQLVQLLVAACTEHGGADSVVQGLDATADSFYSSQGRTGGHFEDVNEAVIEQLMAAHPQLVSLEMETFHLLDLARCSRGGIKAAAFCIAAAERYSNRFISKEQIQLCVPFFPGS</sequence>
<accession>A0ABY8U8Z8</accession>
<feature type="domain" description="Nucleoside phosphorylase" evidence="1">
    <location>
        <begin position="94"/>
        <end position="312"/>
    </location>
</feature>
<dbReference type="CDD" id="cd17769">
    <property type="entry name" value="NP_TgUP-like"/>
    <property type="match status" value="1"/>
</dbReference>
<dbReference type="Pfam" id="PF01048">
    <property type="entry name" value="PNP_UDP_1"/>
    <property type="match status" value="1"/>
</dbReference>
<protein>
    <recommendedName>
        <fullName evidence="1">Nucleoside phosphorylase domain-containing protein</fullName>
    </recommendedName>
</protein>
<name>A0ABY8U8Z8_TETOB</name>
<gene>
    <name evidence="2" type="ORF">OEZ85_012832</name>
</gene>
<proteinExistence type="predicted"/>
<dbReference type="SUPFAM" id="SSF53167">
    <property type="entry name" value="Purine and uridine phosphorylases"/>
    <property type="match status" value="1"/>
</dbReference>
<reference evidence="2 3" key="1">
    <citation type="submission" date="2023-05" db="EMBL/GenBank/DDBJ databases">
        <title>A 100% complete, gapless, phased diploid assembly of the Scenedesmus obliquus UTEX 3031 genome.</title>
        <authorList>
            <person name="Biondi T.C."/>
            <person name="Hanschen E.R."/>
            <person name="Kwon T."/>
            <person name="Eng W."/>
            <person name="Kruse C.P.S."/>
            <person name="Koehler S.I."/>
            <person name="Kunde Y."/>
            <person name="Gleasner C.D."/>
            <person name="You Mak K.T."/>
            <person name="Polle J."/>
            <person name="Hovde B.T."/>
            <person name="Starkenburg S.R."/>
        </authorList>
    </citation>
    <scope>NUCLEOTIDE SEQUENCE [LARGE SCALE GENOMIC DNA]</scope>
    <source>
        <strain evidence="2 3">DOE0152z</strain>
    </source>
</reference>
<keyword evidence="3" id="KW-1185">Reference proteome</keyword>
<dbReference type="InterPro" id="IPR000845">
    <property type="entry name" value="Nucleoside_phosphorylase_d"/>
</dbReference>
<evidence type="ECO:0000259" key="1">
    <source>
        <dbReference type="Pfam" id="PF01048"/>
    </source>
</evidence>